<keyword evidence="6" id="KW-1185">Reference proteome</keyword>
<dbReference type="PANTHER" id="PTHR47936">
    <property type="entry name" value="PPR_LONG DOMAIN-CONTAINING PROTEIN"/>
    <property type="match status" value="1"/>
</dbReference>
<protein>
    <submittedName>
        <fullName evidence="5">Pentacotripeptide-repeat region of PRORP domain-containing protein</fullName>
    </submittedName>
</protein>
<organism evidence="3">
    <name type="scientific">Cladocopium goreaui</name>
    <dbReference type="NCBI Taxonomy" id="2562237"/>
    <lineage>
        <taxon>Eukaryota</taxon>
        <taxon>Sar</taxon>
        <taxon>Alveolata</taxon>
        <taxon>Dinophyceae</taxon>
        <taxon>Suessiales</taxon>
        <taxon>Symbiodiniaceae</taxon>
        <taxon>Cladocopium</taxon>
    </lineage>
</organism>
<keyword evidence="1" id="KW-0677">Repeat</keyword>
<dbReference type="Gene3D" id="1.25.40.10">
    <property type="entry name" value="Tetratricopeptide repeat domain"/>
    <property type="match status" value="2"/>
</dbReference>
<dbReference type="InterPro" id="IPR011990">
    <property type="entry name" value="TPR-like_helical_dom_sf"/>
</dbReference>
<comment type="caution">
    <text evidence="3">The sequence shown here is derived from an EMBL/GenBank/DDBJ whole genome shotgun (WGS) entry which is preliminary data.</text>
</comment>
<dbReference type="EMBL" id="CAMXCT030004713">
    <property type="protein sequence ID" value="CAL4797375.1"/>
    <property type="molecule type" value="Genomic_DNA"/>
</dbReference>
<proteinExistence type="predicted"/>
<evidence type="ECO:0000313" key="5">
    <source>
        <dbReference type="EMBL" id="CAL4797375.1"/>
    </source>
</evidence>
<evidence type="ECO:0000313" key="3">
    <source>
        <dbReference type="EMBL" id="CAI4010063.1"/>
    </source>
</evidence>
<dbReference type="OrthoDB" id="185373at2759"/>
<dbReference type="PANTHER" id="PTHR47936:SF1">
    <property type="entry name" value="PENTATRICOPEPTIDE REPEAT-CONTAINING PROTEIN GUN1, CHLOROPLASTIC"/>
    <property type="match status" value="1"/>
</dbReference>
<evidence type="ECO:0000256" key="1">
    <source>
        <dbReference type="ARBA" id="ARBA00022737"/>
    </source>
</evidence>
<feature type="region of interest" description="Disordered" evidence="2">
    <location>
        <begin position="465"/>
        <end position="489"/>
    </location>
</feature>
<evidence type="ECO:0000313" key="4">
    <source>
        <dbReference type="EMBL" id="CAL1163438.1"/>
    </source>
</evidence>
<dbReference type="EMBL" id="CAMXCT010004713">
    <property type="protein sequence ID" value="CAI4010063.1"/>
    <property type="molecule type" value="Genomic_DNA"/>
</dbReference>
<dbReference type="Proteomes" id="UP001152797">
    <property type="component" value="Unassembled WGS sequence"/>
</dbReference>
<name>A0A9P1GEG1_9DINO</name>
<gene>
    <name evidence="3" type="ORF">C1SCF055_LOCUS35376</name>
</gene>
<reference evidence="3" key="1">
    <citation type="submission" date="2022-10" db="EMBL/GenBank/DDBJ databases">
        <authorList>
            <person name="Chen Y."/>
            <person name="Dougan E. K."/>
            <person name="Chan C."/>
            <person name="Rhodes N."/>
            <person name="Thang M."/>
        </authorList>
    </citation>
    <scope>NUCLEOTIDE SEQUENCE</scope>
</reference>
<dbReference type="AlphaFoldDB" id="A0A9P1GEG1"/>
<reference evidence="4" key="2">
    <citation type="submission" date="2024-04" db="EMBL/GenBank/DDBJ databases">
        <authorList>
            <person name="Chen Y."/>
            <person name="Shah S."/>
            <person name="Dougan E. K."/>
            <person name="Thang M."/>
            <person name="Chan C."/>
        </authorList>
    </citation>
    <scope>NUCLEOTIDE SEQUENCE [LARGE SCALE GENOMIC DNA]</scope>
</reference>
<evidence type="ECO:0000313" key="6">
    <source>
        <dbReference type="Proteomes" id="UP001152797"/>
    </source>
</evidence>
<dbReference type="EMBL" id="CAMXCT020004713">
    <property type="protein sequence ID" value="CAL1163438.1"/>
    <property type="molecule type" value="Genomic_DNA"/>
</dbReference>
<sequence length="489" mass="54316">MEQRKCQDVGSGLDCEASDWPQLFVHGENLAHIMLEFGLRKLVSAIAASADWFSALEFLEEAARWHVRLDAAVFNALAKVSKEWELSLYHVTWTRQCGVDWTARSLRSGCASGARWQQGMDLLTLFHPMHLRRELVAFGATSHQAASSDQWTIALSFWRFLGKYDLEPSIVLCNTAINALSKTARWRRCLQVLQTGIESHMRPDLTTLSSSVCGWSESLELLQIFRHRTLTSNAYTHGALMNSFAQSAMWELGTKLLRRIRSKVNLTIFNACVSALEKGARWQHAVFTLQAVHCCRLADAITLNGAIMSCRQSKKWAEAVCLFSQFVLGGIEPTNITMNSLLTACDLGSSWRQSMELLHCRDPPPDQDGQNAVLSACAKALMWRVGLEIAPRDEAGYGTLITMAPWNYGLWILEEMSPMKPFSYSYQSILSNMDSTSAICTPGLLHRIADEMRSITSKMKSSRSLFNGSAGAAPTGTTGSVGKKGQGEM</sequence>
<evidence type="ECO:0000256" key="2">
    <source>
        <dbReference type="SAM" id="MobiDB-lite"/>
    </source>
</evidence>
<accession>A0A9P1GEG1</accession>